<dbReference type="EMBL" id="JBGCUO010000001">
    <property type="protein sequence ID" value="MEY1661645.1"/>
    <property type="molecule type" value="Genomic_DNA"/>
</dbReference>
<dbReference type="InterPro" id="IPR007345">
    <property type="entry name" value="Polysacch_pyruvyl_Trfase"/>
</dbReference>
<sequence length="365" mass="41423">MKTAVVTFHAAYNYGAVLQAYSLQKALEEAGFEPQMVDYWPETREAASKSMMSPLKGLKGLVINLLTLINYSNIRERRRRFDDFRRWAWKKSELRYQSNEHLLELLPNAELFITGSDQVWNPSSGIDPAYFLEFAVQSGRATASYAASIGVPDVQGDDARAMAPLIAAIERISVREHRAAEIVRNLTGRDAQVVVDPVFLQTAEQWNTLVKDPGITGDYLLVYAVRRRRYMEDIIRQIKQRYGLKVVLIPGTNPAARGFISADRVVWDAGPADFVSLFAHAKAVCTNSFHGTAFSIIYNKPFVSVSHTKGDSRVTSILERLDQRWRQLKEGDDLPEQFLSDFDCTSILDYHTRESFSFLNSLKKR</sequence>
<dbReference type="Proteomes" id="UP001562065">
    <property type="component" value="Unassembled WGS sequence"/>
</dbReference>
<dbReference type="EC" id="2.4.-.-" evidence="2"/>
<keyword evidence="2" id="KW-0808">Transferase</keyword>
<keyword evidence="3" id="KW-1185">Reference proteome</keyword>
<organism evidence="2 3">
    <name type="scientific">Isoalcanivorax beigongshangi</name>
    <dbReference type="NCBI Taxonomy" id="3238810"/>
    <lineage>
        <taxon>Bacteria</taxon>
        <taxon>Pseudomonadati</taxon>
        <taxon>Pseudomonadota</taxon>
        <taxon>Gammaproteobacteria</taxon>
        <taxon>Oceanospirillales</taxon>
        <taxon>Alcanivoracaceae</taxon>
        <taxon>Isoalcanivorax</taxon>
    </lineage>
</organism>
<keyword evidence="2" id="KW-0328">Glycosyltransferase</keyword>
<comment type="caution">
    <text evidence="2">The sequence shown here is derived from an EMBL/GenBank/DDBJ whole genome shotgun (WGS) entry which is preliminary data.</text>
</comment>
<reference evidence="2 3" key="1">
    <citation type="submission" date="2024-07" db="EMBL/GenBank/DDBJ databases">
        <authorList>
            <person name="Ren Q."/>
        </authorList>
    </citation>
    <scope>NUCLEOTIDE SEQUENCE [LARGE SCALE GENOMIC DNA]</scope>
    <source>
        <strain evidence="2 3">REN37</strain>
    </source>
</reference>
<evidence type="ECO:0000313" key="3">
    <source>
        <dbReference type="Proteomes" id="UP001562065"/>
    </source>
</evidence>
<protein>
    <submittedName>
        <fullName evidence="2">Polysaccharide pyruvyl transferase family protein</fullName>
        <ecNumber evidence="2">2.4.-.-</ecNumber>
    </submittedName>
</protein>
<name>A0ABV4AG64_9GAMM</name>
<dbReference type="GO" id="GO:0016757">
    <property type="term" value="F:glycosyltransferase activity"/>
    <property type="evidence" value="ECO:0007669"/>
    <property type="project" value="UniProtKB-KW"/>
</dbReference>
<feature type="domain" description="Polysaccharide pyruvyl transferase" evidence="1">
    <location>
        <begin position="13"/>
        <end position="307"/>
    </location>
</feature>
<dbReference type="RefSeq" id="WP_369454895.1">
    <property type="nucleotide sequence ID" value="NZ_JBGCUO010000001.1"/>
</dbReference>
<evidence type="ECO:0000259" key="1">
    <source>
        <dbReference type="Pfam" id="PF04230"/>
    </source>
</evidence>
<gene>
    <name evidence="2" type="ORF">AB5I84_05720</name>
</gene>
<accession>A0ABV4AG64</accession>
<proteinExistence type="predicted"/>
<dbReference type="Pfam" id="PF04230">
    <property type="entry name" value="PS_pyruv_trans"/>
    <property type="match status" value="1"/>
</dbReference>
<evidence type="ECO:0000313" key="2">
    <source>
        <dbReference type="EMBL" id="MEY1661645.1"/>
    </source>
</evidence>